<dbReference type="AlphaFoldDB" id="A0A0E9TMT9"/>
<sequence>MPCSAIRRQTVFSPTPKKSCNVTDRQTS</sequence>
<name>A0A0E9TMT9_ANGAN</name>
<feature type="region of interest" description="Disordered" evidence="1">
    <location>
        <begin position="1"/>
        <end position="28"/>
    </location>
</feature>
<accession>A0A0E9TMT9</accession>
<evidence type="ECO:0000313" key="2">
    <source>
        <dbReference type="EMBL" id="JAH54911.1"/>
    </source>
</evidence>
<feature type="compositionally biased region" description="Polar residues" evidence="1">
    <location>
        <begin position="10"/>
        <end position="28"/>
    </location>
</feature>
<proteinExistence type="predicted"/>
<reference evidence="2" key="2">
    <citation type="journal article" date="2015" name="Fish Shellfish Immunol.">
        <title>Early steps in the European eel (Anguilla anguilla)-Vibrio vulnificus interaction in the gills: Role of the RtxA13 toxin.</title>
        <authorList>
            <person name="Callol A."/>
            <person name="Pajuelo D."/>
            <person name="Ebbesson L."/>
            <person name="Teles M."/>
            <person name="MacKenzie S."/>
            <person name="Amaro C."/>
        </authorList>
    </citation>
    <scope>NUCLEOTIDE SEQUENCE</scope>
</reference>
<evidence type="ECO:0000256" key="1">
    <source>
        <dbReference type="SAM" id="MobiDB-lite"/>
    </source>
</evidence>
<organism evidence="2">
    <name type="scientific">Anguilla anguilla</name>
    <name type="common">European freshwater eel</name>
    <name type="synonym">Muraena anguilla</name>
    <dbReference type="NCBI Taxonomy" id="7936"/>
    <lineage>
        <taxon>Eukaryota</taxon>
        <taxon>Metazoa</taxon>
        <taxon>Chordata</taxon>
        <taxon>Craniata</taxon>
        <taxon>Vertebrata</taxon>
        <taxon>Euteleostomi</taxon>
        <taxon>Actinopterygii</taxon>
        <taxon>Neopterygii</taxon>
        <taxon>Teleostei</taxon>
        <taxon>Anguilliformes</taxon>
        <taxon>Anguillidae</taxon>
        <taxon>Anguilla</taxon>
    </lineage>
</organism>
<protein>
    <submittedName>
        <fullName evidence="2">Uncharacterized protein</fullName>
    </submittedName>
</protein>
<dbReference type="EMBL" id="GBXM01053666">
    <property type="protein sequence ID" value="JAH54911.1"/>
    <property type="molecule type" value="Transcribed_RNA"/>
</dbReference>
<reference evidence="2" key="1">
    <citation type="submission" date="2014-11" db="EMBL/GenBank/DDBJ databases">
        <authorList>
            <person name="Amaro Gonzalez C."/>
        </authorList>
    </citation>
    <scope>NUCLEOTIDE SEQUENCE</scope>
</reference>